<dbReference type="EMBL" id="DS888335">
    <property type="protein sequence ID" value="EEC15459.1"/>
    <property type="molecule type" value="Genomic_DNA"/>
</dbReference>
<evidence type="ECO:0000313" key="4">
    <source>
        <dbReference type="Proteomes" id="UP000001555"/>
    </source>
</evidence>
<evidence type="ECO:0000313" key="3">
    <source>
        <dbReference type="EnsemblMetazoa" id="ISCW010475-PA"/>
    </source>
</evidence>
<dbReference type="EnsemblMetazoa" id="ISCW010475-RA">
    <property type="protein sequence ID" value="ISCW010475-PA"/>
    <property type="gene ID" value="ISCW010475"/>
</dbReference>
<feature type="transmembrane region" description="Helical" evidence="1">
    <location>
        <begin position="70"/>
        <end position="91"/>
    </location>
</feature>
<dbReference type="HOGENOM" id="CLU_2294740_0_0_1"/>
<sequence>MVQVSVCKVRSIPTQYRPMTLLTSESSIYRINNDNNKKWMDESGFWKFKLVLEALKLLKELLPRGRYVKYAQNVMSIRGISALFFLFLKALNTSNFLIKKK</sequence>
<name>B7Q9D7_IXOSC</name>
<dbReference type="Proteomes" id="UP000001555">
    <property type="component" value="Unassembled WGS sequence"/>
</dbReference>
<evidence type="ECO:0000313" key="2">
    <source>
        <dbReference type="EMBL" id="EEC15459.1"/>
    </source>
</evidence>
<dbReference type="VEuPathDB" id="VectorBase:ISCW010475"/>
<dbReference type="EMBL" id="ABJB010178070">
    <property type="status" value="NOT_ANNOTATED_CDS"/>
    <property type="molecule type" value="Genomic_DNA"/>
</dbReference>
<organism>
    <name type="scientific">Ixodes scapularis</name>
    <name type="common">Black-legged tick</name>
    <name type="synonym">Deer tick</name>
    <dbReference type="NCBI Taxonomy" id="6945"/>
    <lineage>
        <taxon>Eukaryota</taxon>
        <taxon>Metazoa</taxon>
        <taxon>Ecdysozoa</taxon>
        <taxon>Arthropoda</taxon>
        <taxon>Chelicerata</taxon>
        <taxon>Arachnida</taxon>
        <taxon>Acari</taxon>
        <taxon>Parasitiformes</taxon>
        <taxon>Ixodida</taxon>
        <taxon>Ixodoidea</taxon>
        <taxon>Ixodidae</taxon>
        <taxon>Ixodinae</taxon>
        <taxon>Ixodes</taxon>
    </lineage>
</organism>
<accession>B7Q9D7</accession>
<reference evidence="3" key="2">
    <citation type="submission" date="2020-05" db="UniProtKB">
        <authorList>
            <consortium name="EnsemblMetazoa"/>
        </authorList>
    </citation>
    <scope>IDENTIFICATION</scope>
    <source>
        <strain evidence="3">wikel</strain>
    </source>
</reference>
<proteinExistence type="predicted"/>
<reference evidence="2 4" key="1">
    <citation type="submission" date="2008-03" db="EMBL/GenBank/DDBJ databases">
        <title>Annotation of Ixodes scapularis.</title>
        <authorList>
            <consortium name="Ixodes scapularis Genome Project Consortium"/>
            <person name="Caler E."/>
            <person name="Hannick L.I."/>
            <person name="Bidwell S."/>
            <person name="Joardar V."/>
            <person name="Thiagarajan M."/>
            <person name="Amedeo P."/>
            <person name="Galinsky K.J."/>
            <person name="Schobel S."/>
            <person name="Inman J."/>
            <person name="Hostetler J."/>
            <person name="Miller J."/>
            <person name="Hammond M."/>
            <person name="Megy K."/>
            <person name="Lawson D."/>
            <person name="Kodira C."/>
            <person name="Sutton G."/>
            <person name="Meyer J."/>
            <person name="Hill C.A."/>
            <person name="Birren B."/>
            <person name="Nene V."/>
            <person name="Collins F."/>
            <person name="Alarcon-Chaidez F."/>
            <person name="Wikel S."/>
            <person name="Strausberg R."/>
        </authorList>
    </citation>
    <scope>NUCLEOTIDE SEQUENCE [LARGE SCALE GENOMIC DNA]</scope>
    <source>
        <strain evidence="4">Wikel</strain>
        <strain evidence="2">Wikel colony</strain>
    </source>
</reference>
<dbReference type="VEuPathDB" id="VectorBase:ISCI010475"/>
<keyword evidence="1" id="KW-0812">Transmembrane</keyword>
<keyword evidence="4" id="KW-1185">Reference proteome</keyword>
<gene>
    <name evidence="2" type="ORF">IscW_ISCW010475</name>
</gene>
<evidence type="ECO:0000256" key="1">
    <source>
        <dbReference type="SAM" id="Phobius"/>
    </source>
</evidence>
<dbReference type="AlphaFoldDB" id="B7Q9D7"/>
<keyword evidence="1" id="KW-1133">Transmembrane helix</keyword>
<dbReference type="InParanoid" id="B7Q9D7"/>
<dbReference type="PaxDb" id="6945-B7Q9D7"/>
<keyword evidence="1" id="KW-0472">Membrane</keyword>
<protein>
    <submittedName>
        <fullName evidence="2 3">Uncharacterized protein</fullName>
    </submittedName>
</protein>